<reference evidence="2" key="1">
    <citation type="submission" date="2021-04" db="EMBL/GenBank/DDBJ databases">
        <title>The complete genome sequence of Caulobacter sp. S6.</title>
        <authorList>
            <person name="Tang Y."/>
            <person name="Ouyang W."/>
            <person name="Liu Q."/>
            <person name="Huang B."/>
            <person name="Guo Z."/>
            <person name="Lei P."/>
        </authorList>
    </citation>
    <scope>NUCLEOTIDE SEQUENCE</scope>
    <source>
        <strain evidence="2">S6</strain>
    </source>
</reference>
<dbReference type="Proteomes" id="UP000676409">
    <property type="component" value="Chromosome"/>
</dbReference>
<keyword evidence="1" id="KW-0812">Transmembrane</keyword>
<feature type="transmembrane region" description="Helical" evidence="1">
    <location>
        <begin position="33"/>
        <end position="52"/>
    </location>
</feature>
<dbReference type="PANTHER" id="PTHR37309">
    <property type="entry name" value="SLR0284 PROTEIN"/>
    <property type="match status" value="1"/>
</dbReference>
<name>A0A975IUI6_9CAUL</name>
<dbReference type="EMBL" id="CP073078">
    <property type="protein sequence ID" value="QUD87569.1"/>
    <property type="molecule type" value="Genomic_DNA"/>
</dbReference>
<sequence length="118" mass="12560">MANFILRALISALGLWVASLLLRHSMTVESLGSLLAAAVLLGLANAIVRPILVILTLPISIITLGLFLLVINGLMVLLVSHLLHGFRVHGLIPAIEVSVIVWITGLVGSSLLGEDDRR</sequence>
<evidence type="ECO:0000313" key="2">
    <source>
        <dbReference type="EMBL" id="QUD87569.1"/>
    </source>
</evidence>
<dbReference type="KEGG" id="caul:KCG34_21355"/>
<keyword evidence="1" id="KW-0472">Membrane</keyword>
<dbReference type="AlphaFoldDB" id="A0A975IUI6"/>
<feature type="transmembrane region" description="Helical" evidence="1">
    <location>
        <begin position="59"/>
        <end position="79"/>
    </location>
</feature>
<dbReference type="InterPro" id="IPR007165">
    <property type="entry name" value="Phage_holin_4_2"/>
</dbReference>
<dbReference type="Pfam" id="PF04020">
    <property type="entry name" value="Phage_holin_4_2"/>
    <property type="match status" value="1"/>
</dbReference>
<keyword evidence="1" id="KW-1133">Transmembrane helix</keyword>
<feature type="transmembrane region" description="Helical" evidence="1">
    <location>
        <begin position="91"/>
        <end position="112"/>
    </location>
</feature>
<organism evidence="2 3">
    <name type="scientific">Phenylobacterium montanum</name>
    <dbReference type="NCBI Taxonomy" id="2823693"/>
    <lineage>
        <taxon>Bacteria</taxon>
        <taxon>Pseudomonadati</taxon>
        <taxon>Pseudomonadota</taxon>
        <taxon>Alphaproteobacteria</taxon>
        <taxon>Caulobacterales</taxon>
        <taxon>Caulobacteraceae</taxon>
        <taxon>Phenylobacterium</taxon>
    </lineage>
</organism>
<evidence type="ECO:0000256" key="1">
    <source>
        <dbReference type="SAM" id="Phobius"/>
    </source>
</evidence>
<accession>A0A975IUI6</accession>
<gene>
    <name evidence="2" type="ORF">KCG34_21355</name>
</gene>
<evidence type="ECO:0000313" key="3">
    <source>
        <dbReference type="Proteomes" id="UP000676409"/>
    </source>
</evidence>
<dbReference type="PANTHER" id="PTHR37309:SF1">
    <property type="entry name" value="SLR0284 PROTEIN"/>
    <property type="match status" value="1"/>
</dbReference>
<keyword evidence="3" id="KW-1185">Reference proteome</keyword>
<proteinExistence type="predicted"/>
<protein>
    <submittedName>
        <fullName evidence="2">Phage holin family protein</fullName>
    </submittedName>
</protein>
<dbReference type="RefSeq" id="WP_211937621.1">
    <property type="nucleotide sequence ID" value="NZ_CP073078.1"/>
</dbReference>